<keyword evidence="5 7" id="KW-1133">Transmembrane helix</keyword>
<feature type="transmembrane region" description="Helical" evidence="7">
    <location>
        <begin position="102"/>
        <end position="117"/>
    </location>
</feature>
<feature type="transmembrane region" description="Helical" evidence="7">
    <location>
        <begin position="463"/>
        <end position="480"/>
    </location>
</feature>
<keyword evidence="9" id="KW-1185">Reference proteome</keyword>
<dbReference type="Proteomes" id="UP000609531">
    <property type="component" value="Unassembled WGS sequence"/>
</dbReference>
<accession>A0A934IRN8</accession>
<reference evidence="8" key="1">
    <citation type="submission" date="2020-12" db="EMBL/GenBank/DDBJ databases">
        <title>Bacterial taxonomy.</title>
        <authorList>
            <person name="Pan X."/>
        </authorList>
    </citation>
    <scope>NUCLEOTIDE SEQUENCE</scope>
    <source>
        <strain evidence="8">B2012</strain>
    </source>
</reference>
<dbReference type="PANTHER" id="PTHR30509:SF9">
    <property type="entry name" value="MULTIDRUG RESISTANCE PROTEIN MDTO"/>
    <property type="match status" value="1"/>
</dbReference>
<evidence type="ECO:0000256" key="4">
    <source>
        <dbReference type="ARBA" id="ARBA00022692"/>
    </source>
</evidence>
<organism evidence="8 9">
    <name type="scientific">Acuticoccus mangrovi</name>
    <dbReference type="NCBI Taxonomy" id="2796142"/>
    <lineage>
        <taxon>Bacteria</taxon>
        <taxon>Pseudomonadati</taxon>
        <taxon>Pseudomonadota</taxon>
        <taxon>Alphaproteobacteria</taxon>
        <taxon>Hyphomicrobiales</taxon>
        <taxon>Amorphaceae</taxon>
        <taxon>Acuticoccus</taxon>
    </lineage>
</organism>
<name>A0A934IRN8_9HYPH</name>
<keyword evidence="4 7" id="KW-0812">Transmembrane</keyword>
<feature type="transmembrane region" description="Helical" evidence="7">
    <location>
        <begin position="439"/>
        <end position="457"/>
    </location>
</feature>
<proteinExistence type="predicted"/>
<dbReference type="GO" id="GO:0022857">
    <property type="term" value="F:transmembrane transporter activity"/>
    <property type="evidence" value="ECO:0007669"/>
    <property type="project" value="InterPro"/>
</dbReference>
<dbReference type="AlphaFoldDB" id="A0A934IRN8"/>
<evidence type="ECO:0000256" key="3">
    <source>
        <dbReference type="ARBA" id="ARBA00022475"/>
    </source>
</evidence>
<feature type="transmembrane region" description="Helical" evidence="7">
    <location>
        <begin position="515"/>
        <end position="536"/>
    </location>
</feature>
<dbReference type="EMBL" id="JAEKJA010000012">
    <property type="protein sequence ID" value="MBJ3777007.1"/>
    <property type="molecule type" value="Genomic_DNA"/>
</dbReference>
<feature type="transmembrane region" description="Helical" evidence="7">
    <location>
        <begin position="487"/>
        <end position="503"/>
    </location>
</feature>
<keyword evidence="2" id="KW-0813">Transport</keyword>
<keyword evidence="3" id="KW-1003">Cell membrane</keyword>
<evidence type="ECO:0000256" key="5">
    <source>
        <dbReference type="ARBA" id="ARBA00022989"/>
    </source>
</evidence>
<feature type="transmembrane region" description="Helical" evidence="7">
    <location>
        <begin position="409"/>
        <end position="427"/>
    </location>
</feature>
<protein>
    <submittedName>
        <fullName evidence="8">FUSC family protein</fullName>
    </submittedName>
</protein>
<evidence type="ECO:0000256" key="2">
    <source>
        <dbReference type="ARBA" id="ARBA00022448"/>
    </source>
</evidence>
<evidence type="ECO:0000256" key="1">
    <source>
        <dbReference type="ARBA" id="ARBA00004651"/>
    </source>
</evidence>
<feature type="transmembrane region" description="Helical" evidence="7">
    <location>
        <begin position="124"/>
        <end position="141"/>
    </location>
</feature>
<feature type="transmembrane region" description="Helical" evidence="7">
    <location>
        <begin position="161"/>
        <end position="180"/>
    </location>
</feature>
<dbReference type="GO" id="GO:0005886">
    <property type="term" value="C:plasma membrane"/>
    <property type="evidence" value="ECO:0007669"/>
    <property type="project" value="UniProtKB-SubCell"/>
</dbReference>
<sequence length="703" mass="74335">MSERAGAPSAGLGEWAARTGTRIADAHPTYALKVALITVLSLYVAFLLDLDHTFWALLTVPLIVRPDGGTTVWRAMARLAGTLLGCLSGFALAVLFGQTGETAIIAVAIFIFLVAFWGQKESGLDVYTYGTAGLVTLIIVVDTGPDAANAFSLAVERTTETTIPVIVAFAVMLVVFPRSVSAQAADGLRAARTAALSLTGRILRNEAGGGLGYEPNVLPSLSLANTALRGLAYERTRRNHLRPRMTAVAMALNKLAIRAETGRFALFVLPDEASDADIRAARLRLADAIDALPAPGAPPAEKLAAADRMAGVAETVHPRQVLPLEGSDLSDHALKLGAAFYRMRLLALAVEELMRTEAALSDTSLPVERMAPMAGRHFDPLGAAEVALRPMLVFLALSTVWLATAWPNGQVLALIGTAVTLIFPTIAPRAVRISGARSLGGGIACGGVFAMVLMVLLPNLEGFVALALVLGGAVFAIFLVAKAPQHLAFAIGSIMVISVGFQPQNTPVFDPLTLVNVLLTLIFLPIALIAALTIIFPEDAGWVRRHLRRSTDDLLRRAAAGRIGPFAMVEQFVDVLADLGLSVAPDDRKGLHLRVRARAALIAGGEFQQQFLIERAGHLPPQLAAFGPRLRATVLAAAAHADGPVDCTIVQELRAMLRETFAAGGLDEEARVESLRYVAIGELLAAIIKTGQLSRGRGVSRAS</sequence>
<evidence type="ECO:0000313" key="8">
    <source>
        <dbReference type="EMBL" id="MBJ3777007.1"/>
    </source>
</evidence>
<evidence type="ECO:0000256" key="7">
    <source>
        <dbReference type="SAM" id="Phobius"/>
    </source>
</evidence>
<dbReference type="Pfam" id="PF04632">
    <property type="entry name" value="FUSC"/>
    <property type="match status" value="1"/>
</dbReference>
<keyword evidence="6 7" id="KW-0472">Membrane</keyword>
<gene>
    <name evidence="8" type="ORF">JCR33_14970</name>
</gene>
<evidence type="ECO:0000256" key="6">
    <source>
        <dbReference type="ARBA" id="ARBA00023136"/>
    </source>
</evidence>
<evidence type="ECO:0000313" key="9">
    <source>
        <dbReference type="Proteomes" id="UP000609531"/>
    </source>
</evidence>
<dbReference type="PANTHER" id="PTHR30509">
    <property type="entry name" value="P-HYDROXYBENZOIC ACID EFFLUX PUMP SUBUNIT-RELATED"/>
    <property type="match status" value="1"/>
</dbReference>
<dbReference type="InterPro" id="IPR006726">
    <property type="entry name" value="PHBA_efflux_AaeB/fusaric-R"/>
</dbReference>
<comment type="caution">
    <text evidence="8">The sequence shown here is derived from an EMBL/GenBank/DDBJ whole genome shotgun (WGS) entry which is preliminary data.</text>
</comment>
<dbReference type="RefSeq" id="WP_211110325.1">
    <property type="nucleotide sequence ID" value="NZ_JAEKJA010000012.1"/>
</dbReference>
<feature type="transmembrane region" description="Helical" evidence="7">
    <location>
        <begin position="386"/>
        <end position="403"/>
    </location>
</feature>
<comment type="subcellular location">
    <subcellularLocation>
        <location evidence="1">Cell membrane</location>
        <topology evidence="1">Multi-pass membrane protein</topology>
    </subcellularLocation>
</comment>